<protein>
    <submittedName>
        <fullName evidence="1">Uncharacterized protein</fullName>
    </submittedName>
</protein>
<name>A0ABQ1AYP6_9EURO</name>
<organism evidence="1 2">
    <name type="scientific">Aspergillus udagawae</name>
    <dbReference type="NCBI Taxonomy" id="91492"/>
    <lineage>
        <taxon>Eukaryota</taxon>
        <taxon>Fungi</taxon>
        <taxon>Dikarya</taxon>
        <taxon>Ascomycota</taxon>
        <taxon>Pezizomycotina</taxon>
        <taxon>Eurotiomycetes</taxon>
        <taxon>Eurotiomycetidae</taxon>
        <taxon>Eurotiales</taxon>
        <taxon>Aspergillaceae</taxon>
        <taxon>Aspergillus</taxon>
        <taxon>Aspergillus subgen. Fumigati</taxon>
    </lineage>
</organism>
<comment type="caution">
    <text evidence="1">The sequence shown here is derived from an EMBL/GenBank/DDBJ whole genome shotgun (WGS) entry which is preliminary data.</text>
</comment>
<accession>A0ABQ1AYP6</accession>
<evidence type="ECO:0000313" key="2">
    <source>
        <dbReference type="Proteomes" id="UP000465266"/>
    </source>
</evidence>
<proteinExistence type="predicted"/>
<keyword evidence="2" id="KW-1185">Reference proteome</keyword>
<sequence>MQPSIDSLVLQHHHNNRHHQPPPAAVTMVAVAVLPPSTSMVSFNAHTRVLRIKNMPTELHDVHQRWAIAAVGEWPLDGLLNRDEVRLLCGGFGRTIMSQCLNCNAPFADDAQLIEVALHDTTTDVHLDHDPLWVEAFFHPGMSYQSVVAHIMQIARATFGQAPVVTEIQVIADDFQWTA</sequence>
<dbReference type="EMBL" id="BLKG01000058">
    <property type="protein sequence ID" value="GFF89003.1"/>
    <property type="molecule type" value="Genomic_DNA"/>
</dbReference>
<gene>
    <name evidence="1" type="ORF">IFM53868_05693</name>
</gene>
<dbReference type="Proteomes" id="UP000465266">
    <property type="component" value="Unassembled WGS sequence"/>
</dbReference>
<evidence type="ECO:0000313" key="1">
    <source>
        <dbReference type="EMBL" id="GFF89003.1"/>
    </source>
</evidence>
<reference evidence="1 2" key="1">
    <citation type="submission" date="2020-01" db="EMBL/GenBank/DDBJ databases">
        <title>Draft genome sequence of Aspergillus udagawae IFM 53868.</title>
        <authorList>
            <person name="Takahashi H."/>
            <person name="Yaguchi T."/>
        </authorList>
    </citation>
    <scope>NUCLEOTIDE SEQUENCE [LARGE SCALE GENOMIC DNA]</scope>
    <source>
        <strain evidence="1 2">IFM 53868</strain>
    </source>
</reference>